<dbReference type="GO" id="GO:0005739">
    <property type="term" value="C:mitochondrion"/>
    <property type="evidence" value="ECO:0007669"/>
    <property type="project" value="UniProtKB-SubCell"/>
</dbReference>
<comment type="subunit">
    <text evidence="5">The glycine cleavage system is composed of four proteins: P, T, L and H.</text>
</comment>
<keyword evidence="2 4" id="KW-0450">Lipoyl</keyword>
<dbReference type="PANTHER" id="PTHR11715">
    <property type="entry name" value="GLYCINE CLEAVAGE SYSTEM H PROTEIN"/>
    <property type="match status" value="1"/>
</dbReference>
<comment type="function">
    <text evidence="5">The H protein shuttles the methylamine group of glycine from the P protein to the T protein.</text>
</comment>
<dbReference type="CDD" id="cd06848">
    <property type="entry name" value="GCS_H"/>
    <property type="match status" value="1"/>
</dbReference>
<dbReference type="GO" id="GO:0019464">
    <property type="term" value="P:glycine decarboxylation via glycine cleavage system"/>
    <property type="evidence" value="ECO:0007669"/>
    <property type="project" value="UniProtKB-UniRule"/>
</dbReference>
<evidence type="ECO:0000256" key="4">
    <source>
        <dbReference type="PIRSR" id="PIRSR617453-50"/>
    </source>
</evidence>
<gene>
    <name evidence="7" type="ORF">GNLVRS02_ARAD1C35728g</name>
</gene>
<evidence type="ECO:0000256" key="1">
    <source>
        <dbReference type="ARBA" id="ARBA00009249"/>
    </source>
</evidence>
<dbReference type="GO" id="GO:0005960">
    <property type="term" value="C:glycine cleavage complex"/>
    <property type="evidence" value="ECO:0007669"/>
    <property type="project" value="UniProtKB-UniRule"/>
</dbReference>
<dbReference type="InterPro" id="IPR011053">
    <property type="entry name" value="Single_hybrid_motif"/>
</dbReference>
<evidence type="ECO:0000259" key="6">
    <source>
        <dbReference type="PROSITE" id="PS50968"/>
    </source>
</evidence>
<dbReference type="EMBL" id="HG937693">
    <property type="protein sequence ID" value="CDP35447.1"/>
    <property type="molecule type" value="Genomic_DNA"/>
</dbReference>
<protein>
    <recommendedName>
        <fullName evidence="5">Glycine cleavage system H protein</fullName>
    </recommendedName>
</protein>
<evidence type="ECO:0000256" key="3">
    <source>
        <dbReference type="ARBA" id="ARBA00022946"/>
    </source>
</evidence>
<dbReference type="PhylomeDB" id="A0A060T971"/>
<reference evidence="7" key="2">
    <citation type="submission" date="2014-06" db="EMBL/GenBank/DDBJ databases">
        <title>The complete genome of Blastobotrys (Arxula) adeninivorans LS3 - a yeast of biotechnological interest.</title>
        <authorList>
            <person name="Kunze G."/>
            <person name="Gaillardin C."/>
            <person name="Czernicka M."/>
            <person name="Durrens P."/>
            <person name="Martin T."/>
            <person name="Boer E."/>
            <person name="Gabaldon T."/>
            <person name="Cruz J."/>
            <person name="Talla E."/>
            <person name="Marck C."/>
            <person name="Goffeau A."/>
            <person name="Barbe V."/>
            <person name="Baret P."/>
            <person name="Baronian K."/>
            <person name="Beier S."/>
            <person name="Bleykasten C."/>
            <person name="Bode R."/>
            <person name="Casaregola S."/>
            <person name="Despons L."/>
            <person name="Fairhead C."/>
            <person name="Giersberg M."/>
            <person name="Gierski P."/>
            <person name="Hahnel U."/>
            <person name="Hartmann A."/>
            <person name="Jankowska D."/>
            <person name="Jubin C."/>
            <person name="Jung P."/>
            <person name="Lafontaine I."/>
            <person name="Leh-Louis V."/>
            <person name="Lemaire M."/>
            <person name="Marcet-Houben M."/>
            <person name="Mascher M."/>
            <person name="Morel G."/>
            <person name="Richard G.-F."/>
            <person name="Riechen J."/>
            <person name="Sacerdot C."/>
            <person name="Sarkar A."/>
            <person name="Savel G."/>
            <person name="Schacherer J."/>
            <person name="Sherman D."/>
            <person name="Straub M.-L."/>
            <person name="Stein N."/>
            <person name="Thierry A."/>
            <person name="Trautwein-Schult A."/>
            <person name="Westhof E."/>
            <person name="Worch S."/>
            <person name="Dujon B."/>
            <person name="Souciet J.-L."/>
            <person name="Wincker P."/>
            <person name="Scholz U."/>
            <person name="Neuveglise N."/>
        </authorList>
    </citation>
    <scope>NUCLEOTIDE SEQUENCE</scope>
    <source>
        <strain evidence="7">LS3</strain>
    </source>
</reference>
<keyword evidence="5" id="KW-0496">Mitochondrion</keyword>
<dbReference type="InterPro" id="IPR002930">
    <property type="entry name" value="GCV_H"/>
</dbReference>
<dbReference type="InterPro" id="IPR017453">
    <property type="entry name" value="GCV_H_sub"/>
</dbReference>
<dbReference type="InterPro" id="IPR003016">
    <property type="entry name" value="2-oxoA_DH_lipoyl-BS"/>
</dbReference>
<evidence type="ECO:0000313" key="7">
    <source>
        <dbReference type="EMBL" id="CDP35447.1"/>
    </source>
</evidence>
<proteinExistence type="inferred from homology"/>
<dbReference type="SUPFAM" id="SSF51230">
    <property type="entry name" value="Single hybrid motif"/>
    <property type="match status" value="1"/>
</dbReference>
<dbReference type="HAMAP" id="MF_00272">
    <property type="entry name" value="GcvH"/>
    <property type="match status" value="1"/>
</dbReference>
<dbReference type="InterPro" id="IPR033753">
    <property type="entry name" value="GCV_H/Fam206"/>
</dbReference>
<dbReference type="AlphaFoldDB" id="A0A060T971"/>
<feature type="domain" description="Lipoyl-binding" evidence="6">
    <location>
        <begin position="72"/>
        <end position="154"/>
    </location>
</feature>
<comment type="subcellular location">
    <subcellularLocation>
        <location evidence="5">Mitochondrion</location>
    </subcellularLocation>
</comment>
<comment type="cofactor">
    <cofactor evidence="5">
        <name>(R)-lipoate</name>
        <dbReference type="ChEBI" id="CHEBI:83088"/>
    </cofactor>
    <text evidence="5">Binds 1 lipoyl cofactor covalently.</text>
</comment>
<dbReference type="GO" id="GO:0009249">
    <property type="term" value="P:protein lipoylation"/>
    <property type="evidence" value="ECO:0007669"/>
    <property type="project" value="TreeGrafter"/>
</dbReference>
<dbReference type="PANTHER" id="PTHR11715:SF3">
    <property type="entry name" value="GLYCINE CLEAVAGE SYSTEM H PROTEIN-RELATED"/>
    <property type="match status" value="1"/>
</dbReference>
<organism evidence="7">
    <name type="scientific">Blastobotrys adeninivorans</name>
    <name type="common">Yeast</name>
    <name type="synonym">Arxula adeninivorans</name>
    <dbReference type="NCBI Taxonomy" id="409370"/>
    <lineage>
        <taxon>Eukaryota</taxon>
        <taxon>Fungi</taxon>
        <taxon>Dikarya</taxon>
        <taxon>Ascomycota</taxon>
        <taxon>Saccharomycotina</taxon>
        <taxon>Dipodascomycetes</taxon>
        <taxon>Dipodascales</taxon>
        <taxon>Trichomonascaceae</taxon>
        <taxon>Blastobotrys</taxon>
    </lineage>
</organism>
<evidence type="ECO:0000256" key="5">
    <source>
        <dbReference type="RuleBase" id="RU364055"/>
    </source>
</evidence>
<keyword evidence="3 5" id="KW-0809">Transit peptide</keyword>
<name>A0A060T971_BLAAD</name>
<sequence>MLAAVRTASRIAPRAVPAARFAPMRAPMMMGFVRFNSTNTLNQSSVPFTHSGKPTVRYTEEHEWIAVHEDGTAFVGITKHAADALGDATFVEVPEAGTAVEQGDSIGSVESVKSASELYSPVAGEVVEGNSEVADTPSLVNEDPMGAAWFAKIKLNDQGEIDSLMTLEAYEQHLKESE</sequence>
<accession>A0A060T971</accession>
<dbReference type="InterPro" id="IPR000089">
    <property type="entry name" value="Biotin_lipoyl"/>
</dbReference>
<dbReference type="Gene3D" id="2.40.50.100">
    <property type="match status" value="1"/>
</dbReference>
<dbReference type="NCBIfam" id="TIGR00527">
    <property type="entry name" value="gcvH"/>
    <property type="match status" value="1"/>
</dbReference>
<dbReference type="PROSITE" id="PS50968">
    <property type="entry name" value="BIOTINYL_LIPOYL"/>
    <property type="match status" value="1"/>
</dbReference>
<evidence type="ECO:0000256" key="2">
    <source>
        <dbReference type="ARBA" id="ARBA00022823"/>
    </source>
</evidence>
<feature type="modified residue" description="N6-lipoyllysine" evidence="4">
    <location>
        <position position="113"/>
    </location>
</feature>
<comment type="similarity">
    <text evidence="1 5">Belongs to the GcvH family.</text>
</comment>
<reference evidence="7" key="1">
    <citation type="submission" date="2014-02" db="EMBL/GenBank/DDBJ databases">
        <authorList>
            <person name="Genoscope - CEA"/>
        </authorList>
    </citation>
    <scope>NUCLEOTIDE SEQUENCE</scope>
    <source>
        <strain evidence="7">LS3</strain>
    </source>
</reference>
<dbReference type="Pfam" id="PF01597">
    <property type="entry name" value="GCV_H"/>
    <property type="match status" value="1"/>
</dbReference>
<dbReference type="PROSITE" id="PS00189">
    <property type="entry name" value="LIPOYL"/>
    <property type="match status" value="1"/>
</dbReference>
<dbReference type="NCBIfam" id="NF002270">
    <property type="entry name" value="PRK01202.1"/>
    <property type="match status" value="1"/>
</dbReference>